<evidence type="ECO:0000256" key="1">
    <source>
        <dbReference type="ARBA" id="ARBA00005568"/>
    </source>
</evidence>
<sequence>MVISETGTAVADPPHSAEVQKKDACLYLQMSYTNHAVDVRPADANVLFGLHKLLARTRDVPEGRKKKPVVGSWMQLPGANLARMIASMGYDFVLVDAEHGDIDDGEMHRLVAAIGNQGCSPIVRIPAPENFIVKRALDTGAHGLLCPMMSTAEEARRFVSYCRFPFPRASRPSPESIMASPYSPLNGVRGAGSSIAPALFKQSMGDYLATANKNIFLAVQIETEEGLENCEEIAKVDGIDMLFVGPNDLCSSMGLPPLNHPNEPEVQAAIARVLKAAHDAGKYAGMFCVTPEQVLQRAEQGFDFMNLGADTVAIGGWNGQALSAIKEIR</sequence>
<evidence type="ECO:0000256" key="3">
    <source>
        <dbReference type="ARBA" id="ARBA00023239"/>
    </source>
</evidence>
<evidence type="ECO:0000256" key="2">
    <source>
        <dbReference type="ARBA" id="ARBA00022723"/>
    </source>
</evidence>
<protein>
    <recommendedName>
        <fullName evidence="4">HpcH/HpaI aldolase/citrate lyase domain-containing protein</fullName>
    </recommendedName>
</protein>
<dbReference type="SUPFAM" id="SSF51621">
    <property type="entry name" value="Phosphoenolpyruvate/pyruvate domain"/>
    <property type="match status" value="1"/>
</dbReference>
<keyword evidence="6" id="KW-1185">Reference proteome</keyword>
<dbReference type="GO" id="GO:0016832">
    <property type="term" value="F:aldehyde-lyase activity"/>
    <property type="evidence" value="ECO:0007669"/>
    <property type="project" value="TreeGrafter"/>
</dbReference>
<evidence type="ECO:0000313" key="5">
    <source>
        <dbReference type="EMBL" id="WWD18695.1"/>
    </source>
</evidence>
<dbReference type="GO" id="GO:0046872">
    <property type="term" value="F:metal ion binding"/>
    <property type="evidence" value="ECO:0007669"/>
    <property type="project" value="UniProtKB-KW"/>
</dbReference>
<organism evidence="5 6">
    <name type="scientific">Kwoniella shandongensis</name>
    <dbReference type="NCBI Taxonomy" id="1734106"/>
    <lineage>
        <taxon>Eukaryota</taxon>
        <taxon>Fungi</taxon>
        <taxon>Dikarya</taxon>
        <taxon>Basidiomycota</taxon>
        <taxon>Agaricomycotina</taxon>
        <taxon>Tremellomycetes</taxon>
        <taxon>Tremellales</taxon>
        <taxon>Cryptococcaceae</taxon>
        <taxon>Kwoniella</taxon>
    </lineage>
</organism>
<dbReference type="PANTHER" id="PTHR30502">
    <property type="entry name" value="2-KETO-3-DEOXY-L-RHAMNONATE ALDOLASE"/>
    <property type="match status" value="1"/>
</dbReference>
<reference evidence="5" key="1">
    <citation type="submission" date="2017-08" db="EMBL/GenBank/DDBJ databases">
        <authorList>
            <person name="Cuomo C."/>
            <person name="Billmyre B."/>
            <person name="Heitman J."/>
        </authorList>
    </citation>
    <scope>NUCLEOTIDE SEQUENCE</scope>
    <source>
        <strain evidence="5">CBS 12478</strain>
    </source>
</reference>
<reference evidence="5" key="2">
    <citation type="submission" date="2024-01" db="EMBL/GenBank/DDBJ databases">
        <title>Comparative genomics of Cryptococcus and Kwoniella reveals pathogenesis evolution and contrasting modes of karyotype evolution via chromosome fusion or intercentromeric recombination.</title>
        <authorList>
            <person name="Coelho M.A."/>
            <person name="David-Palma M."/>
            <person name="Shea T."/>
            <person name="Bowers K."/>
            <person name="McGinley-Smith S."/>
            <person name="Mohammad A.W."/>
            <person name="Gnirke A."/>
            <person name="Yurkov A.M."/>
            <person name="Nowrousian M."/>
            <person name="Sun S."/>
            <person name="Cuomo C.A."/>
            <person name="Heitman J."/>
        </authorList>
    </citation>
    <scope>NUCLEOTIDE SEQUENCE</scope>
    <source>
        <strain evidence="5">CBS 12478</strain>
    </source>
</reference>
<keyword evidence="3" id="KW-0456">Lyase</keyword>
<feature type="domain" description="HpcH/HpaI aldolase/citrate lyase" evidence="4">
    <location>
        <begin position="73"/>
        <end position="311"/>
    </location>
</feature>
<dbReference type="Proteomes" id="UP000322225">
    <property type="component" value="Chromosome 5"/>
</dbReference>
<keyword evidence="2" id="KW-0479">Metal-binding</keyword>
<proteinExistence type="inferred from homology"/>
<name>A0AAJ8MV73_9TREE</name>
<dbReference type="InterPro" id="IPR050251">
    <property type="entry name" value="HpcH-HpaI_aldolase"/>
</dbReference>
<dbReference type="InterPro" id="IPR015813">
    <property type="entry name" value="Pyrv/PenolPyrv_kinase-like_dom"/>
</dbReference>
<evidence type="ECO:0000259" key="4">
    <source>
        <dbReference type="Pfam" id="PF03328"/>
    </source>
</evidence>
<dbReference type="GO" id="GO:0005737">
    <property type="term" value="C:cytoplasm"/>
    <property type="evidence" value="ECO:0007669"/>
    <property type="project" value="TreeGrafter"/>
</dbReference>
<dbReference type="GeneID" id="43585641"/>
<dbReference type="AlphaFoldDB" id="A0AAJ8MV73"/>
<dbReference type="KEGG" id="ksn:43585641"/>
<comment type="similarity">
    <text evidence="1">Belongs to the HpcH/HpaI aldolase family.</text>
</comment>
<dbReference type="InterPro" id="IPR040442">
    <property type="entry name" value="Pyrv_kinase-like_dom_sf"/>
</dbReference>
<dbReference type="RefSeq" id="XP_031864426.2">
    <property type="nucleotide sequence ID" value="XM_032001536.2"/>
</dbReference>
<accession>A0AAJ8MV73</accession>
<dbReference type="EMBL" id="CP144055">
    <property type="protein sequence ID" value="WWD18695.1"/>
    <property type="molecule type" value="Genomic_DNA"/>
</dbReference>
<dbReference type="InterPro" id="IPR005000">
    <property type="entry name" value="Aldolase/citrate-lyase_domain"/>
</dbReference>
<dbReference type="Pfam" id="PF03328">
    <property type="entry name" value="HpcH_HpaI"/>
    <property type="match status" value="1"/>
</dbReference>
<gene>
    <name evidence="5" type="ORF">CI109_103149</name>
</gene>
<dbReference type="PANTHER" id="PTHR30502:SF0">
    <property type="entry name" value="PHOSPHOENOLPYRUVATE CARBOXYLASE FAMILY PROTEIN"/>
    <property type="match status" value="1"/>
</dbReference>
<evidence type="ECO:0000313" key="6">
    <source>
        <dbReference type="Proteomes" id="UP000322225"/>
    </source>
</evidence>
<dbReference type="Gene3D" id="3.20.20.60">
    <property type="entry name" value="Phosphoenolpyruvate-binding domains"/>
    <property type="match status" value="1"/>
</dbReference>